<evidence type="ECO:0000256" key="4">
    <source>
        <dbReference type="ARBA" id="ARBA00022679"/>
    </source>
</evidence>
<dbReference type="AlphaFoldDB" id="A0A166S6V5"/>
<evidence type="ECO:0000313" key="15">
    <source>
        <dbReference type="Proteomes" id="UP000076532"/>
    </source>
</evidence>
<dbReference type="SUPFAM" id="SSF56112">
    <property type="entry name" value="Protein kinase-like (PK-like)"/>
    <property type="match status" value="1"/>
</dbReference>
<dbReference type="InterPro" id="IPR050660">
    <property type="entry name" value="NEK_Ser/Thr_kinase"/>
</dbReference>
<evidence type="ECO:0000256" key="10">
    <source>
        <dbReference type="PROSITE-ProRule" id="PRU10141"/>
    </source>
</evidence>
<dbReference type="GO" id="GO:0004674">
    <property type="term" value="F:protein serine/threonine kinase activity"/>
    <property type="evidence" value="ECO:0007669"/>
    <property type="project" value="UniProtKB-KW"/>
</dbReference>
<dbReference type="InterPro" id="IPR011009">
    <property type="entry name" value="Kinase-like_dom_sf"/>
</dbReference>
<organism evidence="14 15">
    <name type="scientific">Athelia psychrophila</name>
    <dbReference type="NCBI Taxonomy" id="1759441"/>
    <lineage>
        <taxon>Eukaryota</taxon>
        <taxon>Fungi</taxon>
        <taxon>Dikarya</taxon>
        <taxon>Basidiomycota</taxon>
        <taxon>Agaricomycotina</taxon>
        <taxon>Agaricomycetes</taxon>
        <taxon>Agaricomycetidae</taxon>
        <taxon>Atheliales</taxon>
        <taxon>Atheliaceae</taxon>
        <taxon>Athelia</taxon>
    </lineage>
</organism>
<evidence type="ECO:0000256" key="3">
    <source>
        <dbReference type="ARBA" id="ARBA00022527"/>
    </source>
</evidence>
<dbReference type="InterPro" id="IPR008271">
    <property type="entry name" value="Ser/Thr_kinase_AS"/>
</dbReference>
<evidence type="ECO:0000256" key="2">
    <source>
        <dbReference type="ARBA" id="ARBA00012513"/>
    </source>
</evidence>
<feature type="compositionally biased region" description="Polar residues" evidence="12">
    <location>
        <begin position="620"/>
        <end position="633"/>
    </location>
</feature>
<dbReference type="EC" id="2.7.11.1" evidence="2"/>
<dbReference type="GO" id="GO:0005524">
    <property type="term" value="F:ATP binding"/>
    <property type="evidence" value="ECO:0007669"/>
    <property type="project" value="UniProtKB-UniRule"/>
</dbReference>
<feature type="domain" description="Protein kinase" evidence="13">
    <location>
        <begin position="8"/>
        <end position="286"/>
    </location>
</feature>
<keyword evidence="15" id="KW-1185">Reference proteome</keyword>
<keyword evidence="11" id="KW-0175">Coiled coil</keyword>
<comment type="catalytic activity">
    <reaction evidence="9">
        <text>L-seryl-[protein] + ATP = O-phospho-L-seryl-[protein] + ADP + H(+)</text>
        <dbReference type="Rhea" id="RHEA:17989"/>
        <dbReference type="Rhea" id="RHEA-COMP:9863"/>
        <dbReference type="Rhea" id="RHEA-COMP:11604"/>
        <dbReference type="ChEBI" id="CHEBI:15378"/>
        <dbReference type="ChEBI" id="CHEBI:29999"/>
        <dbReference type="ChEBI" id="CHEBI:30616"/>
        <dbReference type="ChEBI" id="CHEBI:83421"/>
        <dbReference type="ChEBI" id="CHEBI:456216"/>
        <dbReference type="EC" id="2.7.11.1"/>
    </reaction>
</comment>
<protein>
    <recommendedName>
        <fullName evidence="2">non-specific serine/threonine protein kinase</fullName>
        <ecNumber evidence="2">2.7.11.1</ecNumber>
    </recommendedName>
</protein>
<keyword evidence="5 10" id="KW-0547">Nucleotide-binding</keyword>
<dbReference type="Gene3D" id="1.10.510.10">
    <property type="entry name" value="Transferase(Phosphotransferase) domain 1"/>
    <property type="match status" value="1"/>
</dbReference>
<feature type="region of interest" description="Disordered" evidence="12">
    <location>
        <begin position="129"/>
        <end position="148"/>
    </location>
</feature>
<dbReference type="InterPro" id="IPR000719">
    <property type="entry name" value="Prot_kinase_dom"/>
</dbReference>
<evidence type="ECO:0000256" key="11">
    <source>
        <dbReference type="SAM" id="Coils"/>
    </source>
</evidence>
<keyword evidence="3" id="KW-0723">Serine/threonine-protein kinase</keyword>
<evidence type="ECO:0000313" key="14">
    <source>
        <dbReference type="EMBL" id="KZP29082.1"/>
    </source>
</evidence>
<dbReference type="PROSITE" id="PS50011">
    <property type="entry name" value="PROTEIN_KINASE_DOM"/>
    <property type="match status" value="1"/>
</dbReference>
<dbReference type="Gene3D" id="3.30.200.20">
    <property type="entry name" value="Phosphorylase Kinase, domain 1"/>
    <property type="match status" value="2"/>
</dbReference>
<evidence type="ECO:0000256" key="12">
    <source>
        <dbReference type="SAM" id="MobiDB-lite"/>
    </source>
</evidence>
<evidence type="ECO:0000256" key="6">
    <source>
        <dbReference type="ARBA" id="ARBA00022777"/>
    </source>
</evidence>
<dbReference type="PROSITE" id="PS00107">
    <property type="entry name" value="PROTEIN_KINASE_ATP"/>
    <property type="match status" value="1"/>
</dbReference>
<dbReference type="PROSITE" id="PS00108">
    <property type="entry name" value="PROTEIN_KINASE_ST"/>
    <property type="match status" value="1"/>
</dbReference>
<dbReference type="PANTHER" id="PTHR43671">
    <property type="entry name" value="SERINE/THREONINE-PROTEIN KINASE NEK"/>
    <property type="match status" value="1"/>
</dbReference>
<feature type="region of interest" description="Disordered" evidence="12">
    <location>
        <begin position="754"/>
        <end position="773"/>
    </location>
</feature>
<dbReference type="PANTHER" id="PTHR43671:SF98">
    <property type="entry name" value="SERINE_THREONINE-PROTEIN KINASE NEK11"/>
    <property type="match status" value="1"/>
</dbReference>
<dbReference type="InterPro" id="IPR017441">
    <property type="entry name" value="Protein_kinase_ATP_BS"/>
</dbReference>
<dbReference type="CDD" id="cd08217">
    <property type="entry name" value="STKc_Nek2"/>
    <property type="match status" value="1"/>
</dbReference>
<keyword evidence="7 10" id="KW-0067">ATP-binding</keyword>
<accession>A0A166S6V5</accession>
<dbReference type="OrthoDB" id="10250725at2759"/>
<dbReference type="GO" id="GO:0005634">
    <property type="term" value="C:nucleus"/>
    <property type="evidence" value="ECO:0007669"/>
    <property type="project" value="TreeGrafter"/>
</dbReference>
<feature type="region of interest" description="Disordered" evidence="12">
    <location>
        <begin position="700"/>
        <end position="721"/>
    </location>
</feature>
<comment type="similarity">
    <text evidence="1">Belongs to the protein kinase superfamily. NEK Ser/Thr protein kinase family. NIMA subfamily.</text>
</comment>
<feature type="coiled-coil region" evidence="11">
    <location>
        <begin position="363"/>
        <end position="390"/>
    </location>
</feature>
<feature type="binding site" evidence="10">
    <location>
        <position position="37"/>
    </location>
    <ligand>
        <name>ATP</name>
        <dbReference type="ChEBI" id="CHEBI:30616"/>
    </ligand>
</feature>
<feature type="compositionally biased region" description="Low complexity" evidence="12">
    <location>
        <begin position="641"/>
        <end position="653"/>
    </location>
</feature>
<dbReference type="Pfam" id="PF00069">
    <property type="entry name" value="Pkinase"/>
    <property type="match status" value="1"/>
</dbReference>
<sequence>MASLLTQYDALDIIGNGSFGIIRKVRRKSDGLIFARKELNFDRMSERDRKQIVAEVNILKDLHHEHIVRYMDRYVDRDAGILYIMMEYCGGGDLSTVIKQAQKHNRPIPEDTIWLYFMQILQALTHCHHPNSQSRSGSSGNAEGEGGKRAQILHRDLKPDNVFLDENNIVKLGDFGLSKQLAQASFANTYVGTPYYMSPELMQERAYDSKSDIWSLGCMIYELCALKPPFHEAKTHAELSLCIKNGRIPPLPRGYSQSLTLVIKNMLNTNPAMRPSASQLLQHERLDLVHKVSETEKMLQIVKAHKATVLVKEREVAAREAALRENEAHMQNVQGIIAQKDAEIASMRAHHHAEVDTAVKKRMVEIEARLVRYEGEVNTARENRERELQEAVTKWESEMIRAHHAKEESYRNEMMTVMEERMQWVSAKEKELHEESARVNGLKEEVDAKVKMMKEGRKDKTPLEEVKNLLEPIARMTDVHHRTESIPKLTITTAFPLVETPARSTFPGSQYQLSAMKGVVFTATGEMLATPATNLFANSPKMALNFAKIFDFEDVAGGSGDEGESDTDGPLSPLVRKADAAASQKETNSSSNSSSSSGSSTATVTAPAPATRLRRPSIRASLQRSAVPSTSNAVAGASKRASSSTIAITTTAPAPAPPIKRSATMPVMFPSPPPDYDFSDEENLPSPFLRRIEKENPMLAVGASSGTVRAKAPGGSKRPSGGNMLRVVAAANVAQANAAAVAGGTRAKGAVTRPAVTSARKAGDDARKVLLRP</sequence>
<feature type="region of interest" description="Disordered" evidence="12">
    <location>
        <begin position="558"/>
        <end position="663"/>
    </location>
</feature>
<proteinExistence type="inferred from homology"/>
<evidence type="ECO:0000256" key="1">
    <source>
        <dbReference type="ARBA" id="ARBA00010886"/>
    </source>
</evidence>
<evidence type="ECO:0000256" key="8">
    <source>
        <dbReference type="ARBA" id="ARBA00047899"/>
    </source>
</evidence>
<evidence type="ECO:0000259" key="13">
    <source>
        <dbReference type="PROSITE" id="PS50011"/>
    </source>
</evidence>
<dbReference type="SMART" id="SM00220">
    <property type="entry name" value="S_TKc"/>
    <property type="match status" value="1"/>
</dbReference>
<evidence type="ECO:0000256" key="7">
    <source>
        <dbReference type="ARBA" id="ARBA00022840"/>
    </source>
</evidence>
<evidence type="ECO:0000256" key="9">
    <source>
        <dbReference type="ARBA" id="ARBA00048679"/>
    </source>
</evidence>
<keyword evidence="4" id="KW-0808">Transferase</keyword>
<feature type="compositionally biased region" description="Basic and acidic residues" evidence="12">
    <location>
        <begin position="761"/>
        <end position="773"/>
    </location>
</feature>
<comment type="catalytic activity">
    <reaction evidence="8">
        <text>L-threonyl-[protein] + ATP = O-phospho-L-threonyl-[protein] + ADP + H(+)</text>
        <dbReference type="Rhea" id="RHEA:46608"/>
        <dbReference type="Rhea" id="RHEA-COMP:11060"/>
        <dbReference type="Rhea" id="RHEA-COMP:11605"/>
        <dbReference type="ChEBI" id="CHEBI:15378"/>
        <dbReference type="ChEBI" id="CHEBI:30013"/>
        <dbReference type="ChEBI" id="CHEBI:30616"/>
        <dbReference type="ChEBI" id="CHEBI:61977"/>
        <dbReference type="ChEBI" id="CHEBI:456216"/>
        <dbReference type="EC" id="2.7.11.1"/>
    </reaction>
</comment>
<dbReference type="STRING" id="436010.A0A166S6V5"/>
<evidence type="ECO:0000256" key="5">
    <source>
        <dbReference type="ARBA" id="ARBA00022741"/>
    </source>
</evidence>
<dbReference type="Proteomes" id="UP000076532">
    <property type="component" value="Unassembled WGS sequence"/>
</dbReference>
<gene>
    <name evidence="14" type="ORF">FIBSPDRAFT_917469</name>
</gene>
<dbReference type="EMBL" id="KV417500">
    <property type="protein sequence ID" value="KZP29082.1"/>
    <property type="molecule type" value="Genomic_DNA"/>
</dbReference>
<reference evidence="14 15" key="1">
    <citation type="journal article" date="2016" name="Mol. Biol. Evol.">
        <title>Comparative Genomics of Early-Diverging Mushroom-Forming Fungi Provides Insights into the Origins of Lignocellulose Decay Capabilities.</title>
        <authorList>
            <person name="Nagy L.G."/>
            <person name="Riley R."/>
            <person name="Tritt A."/>
            <person name="Adam C."/>
            <person name="Daum C."/>
            <person name="Floudas D."/>
            <person name="Sun H."/>
            <person name="Yadav J.S."/>
            <person name="Pangilinan J."/>
            <person name="Larsson K.H."/>
            <person name="Matsuura K."/>
            <person name="Barry K."/>
            <person name="Labutti K."/>
            <person name="Kuo R."/>
            <person name="Ohm R.A."/>
            <person name="Bhattacharya S.S."/>
            <person name="Shirouzu T."/>
            <person name="Yoshinaga Y."/>
            <person name="Martin F.M."/>
            <person name="Grigoriev I.V."/>
            <person name="Hibbett D.S."/>
        </authorList>
    </citation>
    <scope>NUCLEOTIDE SEQUENCE [LARGE SCALE GENOMIC DNA]</scope>
    <source>
        <strain evidence="14 15">CBS 109695</strain>
    </source>
</reference>
<keyword evidence="6" id="KW-0418">Kinase</keyword>
<name>A0A166S6V5_9AGAM</name>
<feature type="compositionally biased region" description="Low complexity" evidence="12">
    <location>
        <begin position="588"/>
        <end position="611"/>
    </location>
</feature>